<feature type="domain" description="Glycosyl hydrolase family 13 catalytic" evidence="3">
    <location>
        <begin position="140"/>
        <end position="548"/>
    </location>
</feature>
<dbReference type="SMART" id="SM00642">
    <property type="entry name" value="Aamy"/>
    <property type="match status" value="1"/>
</dbReference>
<dbReference type="EMBL" id="FUWG01000003">
    <property type="protein sequence ID" value="SJZ30139.1"/>
    <property type="molecule type" value="Genomic_DNA"/>
</dbReference>
<dbReference type="InterPro" id="IPR013780">
    <property type="entry name" value="Glyco_hydro_b"/>
</dbReference>
<dbReference type="CDD" id="cd11338">
    <property type="entry name" value="AmyAc_CMD"/>
    <property type="match status" value="1"/>
</dbReference>
<keyword evidence="1" id="KW-0378">Hydrolase</keyword>
<organism evidence="4 5">
    <name type="scientific">Treponema porcinum</name>
    <dbReference type="NCBI Taxonomy" id="261392"/>
    <lineage>
        <taxon>Bacteria</taxon>
        <taxon>Pseudomonadati</taxon>
        <taxon>Spirochaetota</taxon>
        <taxon>Spirochaetia</taxon>
        <taxon>Spirochaetales</taxon>
        <taxon>Treponemataceae</taxon>
        <taxon>Treponema</taxon>
    </lineage>
</organism>
<evidence type="ECO:0000256" key="2">
    <source>
        <dbReference type="ARBA" id="ARBA00023295"/>
    </source>
</evidence>
<keyword evidence="5" id="KW-1185">Reference proteome</keyword>
<dbReference type="Pfam" id="PF00128">
    <property type="entry name" value="Alpha-amylase"/>
    <property type="match status" value="1"/>
</dbReference>
<evidence type="ECO:0000313" key="5">
    <source>
        <dbReference type="Proteomes" id="UP000190423"/>
    </source>
</evidence>
<dbReference type="PANTHER" id="PTHR10357">
    <property type="entry name" value="ALPHA-AMYLASE FAMILY MEMBER"/>
    <property type="match status" value="1"/>
</dbReference>
<dbReference type="Gene3D" id="3.20.20.80">
    <property type="entry name" value="Glycosidases"/>
    <property type="match status" value="1"/>
</dbReference>
<reference evidence="4 5" key="1">
    <citation type="submission" date="2017-02" db="EMBL/GenBank/DDBJ databases">
        <authorList>
            <person name="Peterson S.W."/>
        </authorList>
    </citation>
    <scope>NUCLEOTIDE SEQUENCE [LARGE SCALE GENOMIC DNA]</scope>
    <source>
        <strain evidence="4 5">ATCC BAA-908</strain>
    </source>
</reference>
<dbReference type="GO" id="GO:0004553">
    <property type="term" value="F:hydrolase activity, hydrolyzing O-glycosyl compounds"/>
    <property type="evidence" value="ECO:0007669"/>
    <property type="project" value="InterPro"/>
</dbReference>
<dbReference type="SUPFAM" id="SSF81296">
    <property type="entry name" value="E set domains"/>
    <property type="match status" value="1"/>
</dbReference>
<dbReference type="Gene3D" id="2.60.40.10">
    <property type="entry name" value="Immunoglobulins"/>
    <property type="match status" value="1"/>
</dbReference>
<dbReference type="InterPro" id="IPR017853">
    <property type="entry name" value="GH"/>
</dbReference>
<gene>
    <name evidence="4" type="ORF">SAMN02745149_00386</name>
</gene>
<evidence type="ECO:0000313" key="4">
    <source>
        <dbReference type="EMBL" id="SJZ30139.1"/>
    </source>
</evidence>
<keyword evidence="2" id="KW-0326">Glycosidase</keyword>
<dbReference type="InterPro" id="IPR006047">
    <property type="entry name" value="GH13_cat_dom"/>
</dbReference>
<dbReference type="CDD" id="cd02857">
    <property type="entry name" value="E_set_CDase_PDE_N"/>
    <property type="match status" value="1"/>
</dbReference>
<dbReference type="Gene3D" id="2.60.40.1180">
    <property type="entry name" value="Golgi alpha-mannosidase II"/>
    <property type="match status" value="1"/>
</dbReference>
<accession>A0A1T4JJ07</accession>
<dbReference type="PANTHER" id="PTHR10357:SF210">
    <property type="entry name" value="MALTODEXTRIN GLUCOSIDASE"/>
    <property type="match status" value="1"/>
</dbReference>
<dbReference type="Proteomes" id="UP000190423">
    <property type="component" value="Unassembled WGS sequence"/>
</dbReference>
<evidence type="ECO:0000256" key="1">
    <source>
        <dbReference type="ARBA" id="ARBA00022801"/>
    </source>
</evidence>
<dbReference type="GO" id="GO:0005975">
    <property type="term" value="P:carbohydrate metabolic process"/>
    <property type="evidence" value="ECO:0007669"/>
    <property type="project" value="InterPro"/>
</dbReference>
<dbReference type="SUPFAM" id="SSF51445">
    <property type="entry name" value="(Trans)glycosidases"/>
    <property type="match status" value="1"/>
</dbReference>
<dbReference type="InterPro" id="IPR014756">
    <property type="entry name" value="Ig_E-set"/>
</dbReference>
<evidence type="ECO:0000259" key="3">
    <source>
        <dbReference type="SMART" id="SM00642"/>
    </source>
</evidence>
<dbReference type="AlphaFoldDB" id="A0A1T4JJ07"/>
<dbReference type="InterPro" id="IPR013783">
    <property type="entry name" value="Ig-like_fold"/>
</dbReference>
<sequence length="642" mass="73988">MRDTIYSMNNDVWLKSIYSDGSKYFVSEPLPETGDKIKIAIQMCENPCVTAVFLQGKQNGVERPLKMKRVSSENGIVRYEVEVQVFEKEFRYFFLIATPGCIYYYNEGGITTHIPDESRIFRLLVNFEQPEWVKNAVFYQIFPERFCNGNPQNDVKDGEYSFDGFKCRKIADWASVPEPYEKAHCLDFYGGDLEGIRQKIPYLKKLGVTAIYLNPIFYAATVHKYDCLDYFHVDPHFGGDEALAELTQELHKNGIRIILDVSINHTGIANRWFNRDGTFFPKSEGAFNNPESPEREFYFFGADNSYKAWFDVPTLPTLNYTSQKLRDVIYKNPDSLVKKWLKAPYCTDGWRFDVADTMARNNEIQLHHTIWPEIRKSIKEENRDAYILAEDWSDCTEFLNGDEWDSQMNYYGSCRPVRQFYGQTDIFTGREKELRGVSYKMTAKDLSEQITLFLSRLPFAVRQLQFNLLDSHDVPRLHNDRSISKDSLRGAVTMLFTLPGCASIYYGDEAEIDGTVESMEGCRYPMPWDKDIEATDSFKLYSALSKIKTTEAAFKDGGFKVLWDNDYVFAFARFTPEEVFVTVCSADTSSRKIEIPAYIFGKSFAQKPVPEKDVLGAELHSEMKDGVLLVEVPAGKSYLIKL</sequence>
<protein>
    <submittedName>
        <fullName evidence="4">Alpha-glucosidase</fullName>
    </submittedName>
</protein>
<proteinExistence type="predicted"/>
<dbReference type="STRING" id="261392.SAMN02745149_00386"/>
<dbReference type="InterPro" id="IPR004185">
    <property type="entry name" value="Glyco_hydro_13_lg-like_dom"/>
</dbReference>
<name>A0A1T4JJ07_TREPO</name>